<evidence type="ECO:0000313" key="1">
    <source>
        <dbReference type="EMBL" id="MFL0270105.1"/>
    </source>
</evidence>
<dbReference type="Proteomes" id="UP001623661">
    <property type="component" value="Unassembled WGS sequence"/>
</dbReference>
<name>A0ABW8TWN1_9CLOT</name>
<sequence length="97" mass="11170">MDTKRINLSFSLDREDAAKVYDIISSQNFKTDFVIRAVIYYIEKGTSQVIDKEIIKDAVREVLESYGPVNIGQDTKKEVNSEIIELPMEVFDMFNSL</sequence>
<reference evidence="1 2" key="1">
    <citation type="submission" date="2024-11" db="EMBL/GenBank/DDBJ databases">
        <authorList>
            <person name="Heng Y.C."/>
            <person name="Lim A.C.H."/>
            <person name="Lee J.K.Y."/>
            <person name="Kittelmann S."/>
        </authorList>
    </citation>
    <scope>NUCLEOTIDE SEQUENCE [LARGE SCALE GENOMIC DNA]</scope>
    <source>
        <strain evidence="1 2">WILCCON 0202</strain>
    </source>
</reference>
<protein>
    <recommendedName>
        <fullName evidence="3">CopG family transcriptional regulator</fullName>
    </recommendedName>
</protein>
<evidence type="ECO:0008006" key="3">
    <source>
        <dbReference type="Google" id="ProtNLM"/>
    </source>
</evidence>
<dbReference type="RefSeq" id="WP_406766737.1">
    <property type="nucleotide sequence ID" value="NZ_JBJHZY010000006.1"/>
</dbReference>
<comment type="caution">
    <text evidence="1">The sequence shown here is derived from an EMBL/GenBank/DDBJ whole genome shotgun (WGS) entry which is preliminary data.</text>
</comment>
<keyword evidence="2" id="KW-1185">Reference proteome</keyword>
<accession>A0ABW8TWN1</accession>
<gene>
    <name evidence="1" type="ORF">ACJDUH_18660</name>
</gene>
<organism evidence="1 2">
    <name type="scientific">Candidatus Clostridium radicumherbarum</name>
    <dbReference type="NCBI Taxonomy" id="3381662"/>
    <lineage>
        <taxon>Bacteria</taxon>
        <taxon>Bacillati</taxon>
        <taxon>Bacillota</taxon>
        <taxon>Clostridia</taxon>
        <taxon>Eubacteriales</taxon>
        <taxon>Clostridiaceae</taxon>
        <taxon>Clostridium</taxon>
    </lineage>
</organism>
<evidence type="ECO:0000313" key="2">
    <source>
        <dbReference type="Proteomes" id="UP001623661"/>
    </source>
</evidence>
<proteinExistence type="predicted"/>
<dbReference type="EMBL" id="JBJHZY010000006">
    <property type="protein sequence ID" value="MFL0270105.1"/>
    <property type="molecule type" value="Genomic_DNA"/>
</dbReference>